<protein>
    <submittedName>
        <fullName evidence="3">EAL domain-containing protein</fullName>
    </submittedName>
</protein>
<gene>
    <name evidence="3" type="ORF">NX778_15995</name>
</gene>
<dbReference type="SUPFAM" id="SSF141868">
    <property type="entry name" value="EAL domain-like"/>
    <property type="match status" value="1"/>
</dbReference>
<dbReference type="SUPFAM" id="SSF55785">
    <property type="entry name" value="PYP-like sensor domain (PAS domain)"/>
    <property type="match status" value="1"/>
</dbReference>
<feature type="domain" description="EAL" evidence="1">
    <location>
        <begin position="626"/>
        <end position="880"/>
    </location>
</feature>
<sequence>MGQFTEQGFIRSRRFLVIVWPVLALLACAVLWSVTLARAHGERVRADAQARKEASAYAAAYEQYITRSVGQMDQIAMQLKYSWEHGARGELLEQLRRDGMFTDAAFSVVALVDRSGVVRSSTRPTLRGLDLSATSFFRQHQNAISTALRVGMVPPQLALGDDEILFTRRLDTIDDEFDGVVLLAVDASYFTSFVGPETLGADGLLAVAASESPLRLEQHASGAPHHMLPRDAAWTADAGVELVKGPDGFADGRARIMGWRRSPVYPLVATVSLSHETALAGAEGYWQESRNRALAASTLLLVLGAVGALLSRRLVLREREQEQVRRAYRTATESGNDGFFMAAAVRNRKGEIVDFTIDDCNERGASFFGMTRHALVGSRVARIDDGLFGSDLLAIYRKAMEAGFHEDERPLPGDGRAQARWGRRRLVRVGNGLAVTLQDISERKAHEHALERLANQDGLTGLASRSAFLEQLPVALDVARERQRALALLFIDLDEFKHVNDAHGHGAGDQLLKAAAQRLQSLLRPSDRVARFGGDEFLVLLDPCEGEREVGAVAQRIVDALAAPFAIGDDLHAVGASIGVALFPRDGADAETLIKHSDMAMYAGKNDGKGRYRFFDPTLSNSLRARSRLKQNLMEAIEDDQFVLHYQPRVDPRDGRLLSMEALLRWQHPALGMVPPGEFIPLAESTGMILRIGELVMDKACAQVAAWRSEGAPLVPVSINVSARQFQRGLVPQQLAAALARHGVPGSLVEVEITESAMMSDQDAILAELAELRALGIKLHVDDFGTGYSSLSQLQRLRMDVLKVDRAFTAELGKSNEGTVFFQAIVSMAHALGMGVVAEGVETMEQLAILRGLGCNEVQGFLVARPMPAREMAQMMKRRYLIDTAVRVA</sequence>
<accession>A0ABT2D195</accession>
<dbReference type="EMBL" id="JANUGU010000005">
    <property type="protein sequence ID" value="MCS0659571.1"/>
    <property type="molecule type" value="Genomic_DNA"/>
</dbReference>
<dbReference type="RefSeq" id="WP_258812760.1">
    <property type="nucleotide sequence ID" value="NZ_JANUGU010000005.1"/>
</dbReference>
<dbReference type="PANTHER" id="PTHR44757">
    <property type="entry name" value="DIGUANYLATE CYCLASE DGCP"/>
    <property type="match status" value="1"/>
</dbReference>
<evidence type="ECO:0000259" key="2">
    <source>
        <dbReference type="PROSITE" id="PS50887"/>
    </source>
</evidence>
<dbReference type="Pfam" id="PF00990">
    <property type="entry name" value="GGDEF"/>
    <property type="match status" value="1"/>
</dbReference>
<reference evidence="3 4" key="1">
    <citation type="submission" date="2022-08" db="EMBL/GenBank/DDBJ databases">
        <title>Reclassification of Massilia species as members of the genera Telluria, Duganella, Pseudoduganella, Mokoshia gen. nov. and Zemynaea gen. nov. using orthogonal and non-orthogonal genome-based approaches.</title>
        <authorList>
            <person name="Bowman J.P."/>
        </authorList>
    </citation>
    <scope>NUCLEOTIDE SEQUENCE [LARGE SCALE GENOMIC DNA]</scope>
    <source>
        <strain evidence="3 4">JCM 31606</strain>
    </source>
</reference>
<dbReference type="Pfam" id="PF00563">
    <property type="entry name" value="EAL"/>
    <property type="match status" value="1"/>
</dbReference>
<dbReference type="PROSITE" id="PS50883">
    <property type="entry name" value="EAL"/>
    <property type="match status" value="1"/>
</dbReference>
<dbReference type="InterPro" id="IPR043128">
    <property type="entry name" value="Rev_trsase/Diguanyl_cyclase"/>
</dbReference>
<dbReference type="NCBIfam" id="TIGR00254">
    <property type="entry name" value="GGDEF"/>
    <property type="match status" value="1"/>
</dbReference>
<evidence type="ECO:0000313" key="4">
    <source>
        <dbReference type="Proteomes" id="UP001204621"/>
    </source>
</evidence>
<dbReference type="CDD" id="cd01949">
    <property type="entry name" value="GGDEF"/>
    <property type="match status" value="1"/>
</dbReference>
<organism evidence="3 4">
    <name type="scientific">Massilia terrae</name>
    <dbReference type="NCBI Taxonomy" id="1811224"/>
    <lineage>
        <taxon>Bacteria</taxon>
        <taxon>Pseudomonadati</taxon>
        <taxon>Pseudomonadota</taxon>
        <taxon>Betaproteobacteria</taxon>
        <taxon>Burkholderiales</taxon>
        <taxon>Oxalobacteraceae</taxon>
        <taxon>Telluria group</taxon>
        <taxon>Massilia</taxon>
    </lineage>
</organism>
<keyword evidence="4" id="KW-1185">Reference proteome</keyword>
<feature type="domain" description="GGDEF" evidence="2">
    <location>
        <begin position="484"/>
        <end position="617"/>
    </location>
</feature>
<dbReference type="InterPro" id="IPR029787">
    <property type="entry name" value="Nucleotide_cyclase"/>
</dbReference>
<dbReference type="PROSITE" id="PS50887">
    <property type="entry name" value="GGDEF"/>
    <property type="match status" value="1"/>
</dbReference>
<dbReference type="InterPro" id="IPR001633">
    <property type="entry name" value="EAL_dom"/>
</dbReference>
<dbReference type="Proteomes" id="UP001204621">
    <property type="component" value="Unassembled WGS sequence"/>
</dbReference>
<comment type="caution">
    <text evidence="3">The sequence shown here is derived from an EMBL/GenBank/DDBJ whole genome shotgun (WGS) entry which is preliminary data.</text>
</comment>
<evidence type="ECO:0000259" key="1">
    <source>
        <dbReference type="PROSITE" id="PS50883"/>
    </source>
</evidence>
<dbReference type="SMART" id="SM00052">
    <property type="entry name" value="EAL"/>
    <property type="match status" value="1"/>
</dbReference>
<dbReference type="InterPro" id="IPR035965">
    <property type="entry name" value="PAS-like_dom_sf"/>
</dbReference>
<evidence type="ECO:0000313" key="3">
    <source>
        <dbReference type="EMBL" id="MCS0659571.1"/>
    </source>
</evidence>
<name>A0ABT2D195_9BURK</name>
<dbReference type="SUPFAM" id="SSF55073">
    <property type="entry name" value="Nucleotide cyclase"/>
    <property type="match status" value="1"/>
</dbReference>
<dbReference type="InterPro" id="IPR052155">
    <property type="entry name" value="Biofilm_reg_signaling"/>
</dbReference>
<dbReference type="InterPro" id="IPR035919">
    <property type="entry name" value="EAL_sf"/>
</dbReference>
<dbReference type="Gene3D" id="3.30.450.20">
    <property type="entry name" value="PAS domain"/>
    <property type="match status" value="2"/>
</dbReference>
<dbReference type="SMART" id="SM00267">
    <property type="entry name" value="GGDEF"/>
    <property type="match status" value="1"/>
</dbReference>
<dbReference type="Gene3D" id="3.20.20.450">
    <property type="entry name" value="EAL domain"/>
    <property type="match status" value="1"/>
</dbReference>
<dbReference type="Gene3D" id="3.30.70.270">
    <property type="match status" value="1"/>
</dbReference>
<dbReference type="PANTHER" id="PTHR44757:SF2">
    <property type="entry name" value="BIOFILM ARCHITECTURE MAINTENANCE PROTEIN MBAA"/>
    <property type="match status" value="1"/>
</dbReference>
<dbReference type="CDD" id="cd01948">
    <property type="entry name" value="EAL"/>
    <property type="match status" value="1"/>
</dbReference>
<proteinExistence type="predicted"/>
<dbReference type="InterPro" id="IPR000160">
    <property type="entry name" value="GGDEF_dom"/>
</dbReference>